<dbReference type="Pfam" id="PF13242">
    <property type="entry name" value="Hydrolase_like"/>
    <property type="match status" value="1"/>
</dbReference>
<proteinExistence type="inferred from homology"/>
<dbReference type="Pfam" id="PF00483">
    <property type="entry name" value="NTP_transferase"/>
    <property type="match status" value="1"/>
</dbReference>
<dbReference type="PANTHER" id="PTHR42891">
    <property type="entry name" value="D-GLYCERO-BETA-D-MANNO-HEPTOSE-1,7-BISPHOSPHATE 7-PHOSPHATASE"/>
    <property type="match status" value="1"/>
</dbReference>
<dbReference type="GO" id="GO:0046872">
    <property type="term" value="F:metal ion binding"/>
    <property type="evidence" value="ECO:0007669"/>
    <property type="project" value="UniProtKB-KW"/>
</dbReference>
<organism evidence="9 10">
    <name type="scientific">Collinsella ihumii</name>
    <dbReference type="NCBI Taxonomy" id="1720204"/>
    <lineage>
        <taxon>Bacteria</taxon>
        <taxon>Bacillati</taxon>
        <taxon>Actinomycetota</taxon>
        <taxon>Coriobacteriia</taxon>
        <taxon>Coriobacteriales</taxon>
        <taxon>Coriobacteriaceae</taxon>
        <taxon>Collinsella</taxon>
    </lineage>
</organism>
<dbReference type="GO" id="GO:0005737">
    <property type="term" value="C:cytoplasm"/>
    <property type="evidence" value="ECO:0007669"/>
    <property type="project" value="UniProtKB-SubCell"/>
</dbReference>
<dbReference type="SUPFAM" id="SSF53448">
    <property type="entry name" value="Nucleotide-diphospho-sugar transferases"/>
    <property type="match status" value="1"/>
</dbReference>
<comment type="similarity">
    <text evidence="2">Belongs to the GmhB family.</text>
</comment>
<dbReference type="InterPro" id="IPR004446">
    <property type="entry name" value="Heptose_bisP_phosphatase"/>
</dbReference>
<dbReference type="InterPro" id="IPR036412">
    <property type="entry name" value="HAD-like_sf"/>
</dbReference>
<reference evidence="9" key="1">
    <citation type="submission" date="2023-06" db="EMBL/GenBank/DDBJ databases">
        <authorList>
            <person name="Zeman M."/>
            <person name="Kubasova T."/>
            <person name="Jahodarova E."/>
            <person name="Nykrynova M."/>
            <person name="Rychlik I."/>
        </authorList>
    </citation>
    <scope>NUCLEOTIDE SEQUENCE</scope>
    <source>
        <strain evidence="9">15_COKtk</strain>
    </source>
</reference>
<evidence type="ECO:0000259" key="8">
    <source>
        <dbReference type="Pfam" id="PF00483"/>
    </source>
</evidence>
<evidence type="ECO:0000256" key="3">
    <source>
        <dbReference type="ARBA" id="ARBA00022490"/>
    </source>
</evidence>
<keyword evidence="3" id="KW-0963">Cytoplasm</keyword>
<accession>A0AAW7JQG5</accession>
<dbReference type="InterPro" id="IPR029044">
    <property type="entry name" value="Nucleotide-diphossugar_trans"/>
</dbReference>
<reference evidence="9" key="2">
    <citation type="submission" date="2023-08" db="EMBL/GenBank/DDBJ databases">
        <title>Identification and characterization of horizontal gene transfer across gut microbiota members of farm animals based on homology search.</title>
        <authorList>
            <person name="Schwarzerova J."/>
            <person name="Nykrynova M."/>
            <person name="Jureckova K."/>
            <person name="Cejkova D."/>
            <person name="Rychlik I."/>
        </authorList>
    </citation>
    <scope>NUCLEOTIDE SEQUENCE</scope>
    <source>
        <strain evidence="9">15_COKtk</strain>
    </source>
</reference>
<dbReference type="InterPro" id="IPR006549">
    <property type="entry name" value="HAD-SF_hydro_IIIA"/>
</dbReference>
<sequence>MSRGAYRGTAGRVREAVVLAGGFGTRLAHVVPDVCKPMAPVAGEPFLRRVLDQLDAAGFARVVIADGYRREQIESYFMGTYRGLEVDYSPEDSPLLTGGAVRRALRTCTRPEVFVLNGDTWLDVDFDEMEASLAARSGARCCIAAKRMESFDRYGTLDVGPGGRIRAFREKAPCDEGLINGGTYLVRRDALEAGPDVFSLEGDWFARVVADGALLACETGGGFIDIGVPEDYERAQSMFAGAGNSQRLAMFDRDGTVNVDTVHMHRIEDCELIESTVDTMRSYSEDPAWRVAVVTNQAGIAKGLYSVGDMRLLHRQMAEVLRGRGVEVDAWYFCPHHPDFTGECGCRKPAPGMLLRAMRDFRAVPARCVMHGDKESDRLAAETAGVRFVWAGGRHGE</sequence>
<evidence type="ECO:0000256" key="2">
    <source>
        <dbReference type="ARBA" id="ARBA00005628"/>
    </source>
</evidence>
<dbReference type="InterPro" id="IPR023214">
    <property type="entry name" value="HAD_sf"/>
</dbReference>
<dbReference type="InterPro" id="IPR006543">
    <property type="entry name" value="Histidinol-phos"/>
</dbReference>
<dbReference type="NCBIfam" id="TIGR01656">
    <property type="entry name" value="Histidinol-ppas"/>
    <property type="match status" value="1"/>
</dbReference>
<dbReference type="GO" id="GO:0005975">
    <property type="term" value="P:carbohydrate metabolic process"/>
    <property type="evidence" value="ECO:0007669"/>
    <property type="project" value="InterPro"/>
</dbReference>
<evidence type="ECO:0000256" key="1">
    <source>
        <dbReference type="ARBA" id="ARBA00004496"/>
    </source>
</evidence>
<evidence type="ECO:0000256" key="4">
    <source>
        <dbReference type="ARBA" id="ARBA00022723"/>
    </source>
</evidence>
<dbReference type="Proteomes" id="UP001168505">
    <property type="component" value="Unassembled WGS sequence"/>
</dbReference>
<dbReference type="CDD" id="cd06915">
    <property type="entry name" value="NTP_transferase_WcbM_like"/>
    <property type="match status" value="1"/>
</dbReference>
<protein>
    <recommendedName>
        <fullName evidence="7">D,D-heptose 1,7-bisphosphate phosphatase</fullName>
    </recommendedName>
</protein>
<dbReference type="AlphaFoldDB" id="A0AAW7JQG5"/>
<comment type="caution">
    <text evidence="9">The sequence shown here is derived from an EMBL/GenBank/DDBJ whole genome shotgun (WGS) entry which is preliminary data.</text>
</comment>
<keyword evidence="4" id="KW-0479">Metal-binding</keyword>
<evidence type="ECO:0000313" key="9">
    <source>
        <dbReference type="EMBL" id="MDN0069793.1"/>
    </source>
</evidence>
<name>A0AAW7JQG5_9ACTN</name>
<feature type="domain" description="Nucleotidyl transferase" evidence="8">
    <location>
        <begin position="16"/>
        <end position="236"/>
    </location>
</feature>
<evidence type="ECO:0000313" key="10">
    <source>
        <dbReference type="Proteomes" id="UP001168505"/>
    </source>
</evidence>
<evidence type="ECO:0000256" key="6">
    <source>
        <dbReference type="ARBA" id="ARBA00023277"/>
    </source>
</evidence>
<dbReference type="InterPro" id="IPR005835">
    <property type="entry name" value="NTP_transferase_dom"/>
</dbReference>
<dbReference type="GO" id="GO:0016791">
    <property type="term" value="F:phosphatase activity"/>
    <property type="evidence" value="ECO:0007669"/>
    <property type="project" value="InterPro"/>
</dbReference>
<gene>
    <name evidence="9" type="ORF">QVN40_08805</name>
</gene>
<dbReference type="SUPFAM" id="SSF56784">
    <property type="entry name" value="HAD-like"/>
    <property type="match status" value="1"/>
</dbReference>
<dbReference type="PANTHER" id="PTHR42891:SF1">
    <property type="entry name" value="D-GLYCERO-BETA-D-MANNO-HEPTOSE-1,7-BISPHOSPHATE 7-PHOSPHATASE"/>
    <property type="match status" value="1"/>
</dbReference>
<evidence type="ECO:0000256" key="5">
    <source>
        <dbReference type="ARBA" id="ARBA00022801"/>
    </source>
</evidence>
<dbReference type="RefSeq" id="WP_289827414.1">
    <property type="nucleotide sequence ID" value="NZ_JAUEIR010000007.1"/>
</dbReference>
<comment type="subcellular location">
    <subcellularLocation>
        <location evidence="1">Cytoplasm</location>
    </subcellularLocation>
</comment>
<dbReference type="EMBL" id="JAUEIR010000007">
    <property type="protein sequence ID" value="MDN0069793.1"/>
    <property type="molecule type" value="Genomic_DNA"/>
</dbReference>
<dbReference type="NCBIfam" id="TIGR01662">
    <property type="entry name" value="HAD-SF-IIIA"/>
    <property type="match status" value="1"/>
</dbReference>
<dbReference type="Gene3D" id="3.40.50.1000">
    <property type="entry name" value="HAD superfamily/HAD-like"/>
    <property type="match status" value="1"/>
</dbReference>
<dbReference type="Gene3D" id="3.90.550.10">
    <property type="entry name" value="Spore Coat Polysaccharide Biosynthesis Protein SpsA, Chain A"/>
    <property type="match status" value="1"/>
</dbReference>
<evidence type="ECO:0000256" key="7">
    <source>
        <dbReference type="ARBA" id="ARBA00031828"/>
    </source>
</evidence>
<keyword evidence="5 9" id="KW-0378">Hydrolase</keyword>
<keyword evidence="6" id="KW-0119">Carbohydrate metabolism</keyword>